<proteinExistence type="predicted"/>
<organism evidence="1 2">
    <name type="scientific">Marinobacterium rhizophilum</name>
    <dbReference type="NCBI Taxonomy" id="420402"/>
    <lineage>
        <taxon>Bacteria</taxon>
        <taxon>Pseudomonadati</taxon>
        <taxon>Pseudomonadota</taxon>
        <taxon>Gammaproteobacteria</taxon>
        <taxon>Oceanospirillales</taxon>
        <taxon>Oceanospirillaceae</taxon>
        <taxon>Marinobacterium</taxon>
    </lineage>
</organism>
<keyword evidence="2" id="KW-1185">Reference proteome</keyword>
<dbReference type="InterPro" id="IPR007413">
    <property type="entry name" value="YcjX-like"/>
</dbReference>
<name>A0ABY5HPD7_9GAMM</name>
<evidence type="ECO:0000313" key="2">
    <source>
        <dbReference type="Proteomes" id="UP001058461"/>
    </source>
</evidence>
<protein>
    <submittedName>
        <fullName evidence="1">YcjX family protein</fullName>
    </submittedName>
</protein>
<dbReference type="Pfam" id="PF04317">
    <property type="entry name" value="DUF463"/>
    <property type="match status" value="1"/>
</dbReference>
<reference evidence="1" key="1">
    <citation type="submission" date="2021-04" db="EMBL/GenBank/DDBJ databases">
        <title>Oceanospirillales bacteria with DddD are important DMSP degraders in coastal seawater.</title>
        <authorList>
            <person name="Liu J."/>
        </authorList>
    </citation>
    <scope>NUCLEOTIDE SEQUENCE</scope>
    <source>
        <strain evidence="1">D13-1</strain>
    </source>
</reference>
<evidence type="ECO:0000313" key="1">
    <source>
        <dbReference type="EMBL" id="UTW14280.1"/>
    </source>
</evidence>
<dbReference type="EMBL" id="CP073347">
    <property type="protein sequence ID" value="UTW14280.1"/>
    <property type="molecule type" value="Genomic_DNA"/>
</dbReference>
<dbReference type="PANTHER" id="PTHR38605">
    <property type="entry name" value="ATPASE-RELATED"/>
    <property type="match status" value="1"/>
</dbReference>
<dbReference type="Proteomes" id="UP001058461">
    <property type="component" value="Chromosome"/>
</dbReference>
<dbReference type="PANTHER" id="PTHR38605:SF1">
    <property type="entry name" value="ATPASE"/>
    <property type="match status" value="1"/>
</dbReference>
<dbReference type="PIRSF" id="PIRSF019381">
    <property type="entry name" value="YcjX"/>
    <property type="match status" value="1"/>
</dbReference>
<gene>
    <name evidence="1" type="ORF">KDW95_01880</name>
</gene>
<sequence length="477" mass="53677">MPNAFINRTRARSEKLARNAGIQLDRLRDRRLCIGVTGLSRSGKSTFITSLINQLLQHKNASLPGFSPVLSGQLIDVRLHPLETTDLAAFPYQDAWERLCGQPPTWPEPTRDTSGVLLELRLKHKATALNPFAREYFSLWLEIRDYPGEWLLDLPLRELSFRDWSLECAHLYAQEPRASLAPELHQQLSRLDPLSEANPDLLQKLQRDFCAFLATCKQQGLSQLQPGRFLLPGSKDDPQLLQFVPLLNLAGIDEAQLKGASGLSWYAVLEAGYRRYVKALVEPFYRHFFSRIDRQLVLVDVVQALNGGPAHIDDMRAALTRITDSFHYGQQSRLRQLFHPRIDRVLYAATKIDQVISDDHDAVRSFLACLVRDAYRHAEYEGIAPVCEATSAVRSSREVDAGGDRAISGLDAGGQPIGYVHPRFPGRLPDAEHWQHLMDWQIPVLSPPAGLSTRNGDAIPHIRLDTVLNLLVGDKCQ</sequence>
<accession>A0ABY5HPD7</accession>